<dbReference type="EMBL" id="CM029048">
    <property type="protein sequence ID" value="KAG2577349.1"/>
    <property type="molecule type" value="Genomic_DNA"/>
</dbReference>
<gene>
    <name evidence="2" type="ORF">PVAP13_6NG092500</name>
</gene>
<protein>
    <submittedName>
        <fullName evidence="2">Uncharacterized protein</fullName>
    </submittedName>
</protein>
<proteinExistence type="predicted"/>
<comment type="caution">
    <text evidence="2">The sequence shown here is derived from an EMBL/GenBank/DDBJ whole genome shotgun (WGS) entry which is preliminary data.</text>
</comment>
<organism evidence="2 3">
    <name type="scientific">Panicum virgatum</name>
    <name type="common">Blackwell switchgrass</name>
    <dbReference type="NCBI Taxonomy" id="38727"/>
    <lineage>
        <taxon>Eukaryota</taxon>
        <taxon>Viridiplantae</taxon>
        <taxon>Streptophyta</taxon>
        <taxon>Embryophyta</taxon>
        <taxon>Tracheophyta</taxon>
        <taxon>Spermatophyta</taxon>
        <taxon>Magnoliopsida</taxon>
        <taxon>Liliopsida</taxon>
        <taxon>Poales</taxon>
        <taxon>Poaceae</taxon>
        <taxon>PACMAD clade</taxon>
        <taxon>Panicoideae</taxon>
        <taxon>Panicodae</taxon>
        <taxon>Paniceae</taxon>
        <taxon>Panicinae</taxon>
        <taxon>Panicum</taxon>
        <taxon>Panicum sect. Hiantes</taxon>
    </lineage>
</organism>
<feature type="transmembrane region" description="Helical" evidence="1">
    <location>
        <begin position="416"/>
        <end position="437"/>
    </location>
</feature>
<keyword evidence="3" id="KW-1185">Reference proteome</keyword>
<feature type="transmembrane region" description="Helical" evidence="1">
    <location>
        <begin position="255"/>
        <end position="273"/>
    </location>
</feature>
<evidence type="ECO:0000313" key="3">
    <source>
        <dbReference type="Proteomes" id="UP000823388"/>
    </source>
</evidence>
<keyword evidence="1" id="KW-1133">Transmembrane helix</keyword>
<name>A0A8T0QWJ4_PANVG</name>
<evidence type="ECO:0000256" key="1">
    <source>
        <dbReference type="SAM" id="Phobius"/>
    </source>
</evidence>
<reference evidence="2" key="1">
    <citation type="submission" date="2020-05" db="EMBL/GenBank/DDBJ databases">
        <title>WGS assembly of Panicum virgatum.</title>
        <authorList>
            <person name="Lovell J.T."/>
            <person name="Jenkins J."/>
            <person name="Shu S."/>
            <person name="Juenger T.E."/>
            <person name="Schmutz J."/>
        </authorList>
    </citation>
    <scope>NUCLEOTIDE SEQUENCE</scope>
    <source>
        <strain evidence="2">AP13</strain>
    </source>
</reference>
<sequence length="440" mass="49342">MEMDQQRSTQRWERLRQAAESKEFLIEKTDDSWDHRVGHDAGDDLLMERREPLVRRWRRLKAVSMVVFSGRPAAYKMQIEPSHQLVESQTDHLLAAAKADPVVNRPQPTTTARVRALQSPRHTDTAKLRSNNPVPEVVIMDVASNHPRSTETAQVQAWLSPRHAAKSPNNSVPEVVMDVTSNLPRPTETSQVAAVHVPTVDKMKKEQQGRCLKYSQKALGFAICTLIGYASAVSLSPSSNGGNDGNEGKRDNTTFKLAIAPFFVAICTDLFSLKTKAKQGNVLVYLSSFHLMLMIYFIFISFNMNYAYAIIFLPLVAGASLLQQKIWPEGHRQSTDEKVSKDLDNMFDLSALILNWSTFISAIMAIFRDLIPAAGQNQYISFSAVGLLFFLTIILGLYLMLITTVRTEALNLRAKYLDVLLICLLVSTLITALIMFINKK</sequence>
<dbReference type="Proteomes" id="UP000823388">
    <property type="component" value="Chromosome 6N"/>
</dbReference>
<keyword evidence="1" id="KW-0812">Transmembrane</keyword>
<dbReference type="AlphaFoldDB" id="A0A8T0QWJ4"/>
<keyword evidence="1" id="KW-0472">Membrane</keyword>
<feature type="transmembrane region" description="Helical" evidence="1">
    <location>
        <begin position="282"/>
        <end position="300"/>
    </location>
</feature>
<feature type="transmembrane region" description="Helical" evidence="1">
    <location>
        <begin position="218"/>
        <end position="235"/>
    </location>
</feature>
<feature type="transmembrane region" description="Helical" evidence="1">
    <location>
        <begin position="345"/>
        <end position="367"/>
    </location>
</feature>
<feature type="transmembrane region" description="Helical" evidence="1">
    <location>
        <begin position="379"/>
        <end position="404"/>
    </location>
</feature>
<evidence type="ECO:0000313" key="2">
    <source>
        <dbReference type="EMBL" id="KAG2577349.1"/>
    </source>
</evidence>
<accession>A0A8T0QWJ4</accession>